<keyword evidence="7" id="KW-1185">Reference proteome</keyword>
<dbReference type="Gene3D" id="1.10.10.10">
    <property type="entry name" value="Winged helix-like DNA-binding domain superfamily/Winged helix DNA-binding domain"/>
    <property type="match status" value="1"/>
</dbReference>
<gene>
    <name evidence="6" type="ORF">P3W85_17800</name>
</gene>
<dbReference type="PANTHER" id="PTHR30126:SF40">
    <property type="entry name" value="HTH-TYPE TRANSCRIPTIONAL REGULATOR GLTR"/>
    <property type="match status" value="1"/>
</dbReference>
<evidence type="ECO:0000313" key="6">
    <source>
        <dbReference type="EMBL" id="MDF3834797.1"/>
    </source>
</evidence>
<evidence type="ECO:0000256" key="1">
    <source>
        <dbReference type="ARBA" id="ARBA00009437"/>
    </source>
</evidence>
<comment type="caution">
    <text evidence="6">The sequence shown here is derived from an EMBL/GenBank/DDBJ whole genome shotgun (WGS) entry which is preliminary data.</text>
</comment>
<dbReference type="PROSITE" id="PS50931">
    <property type="entry name" value="HTH_LYSR"/>
    <property type="match status" value="1"/>
</dbReference>
<dbReference type="InterPro" id="IPR005119">
    <property type="entry name" value="LysR_subst-bd"/>
</dbReference>
<dbReference type="PANTHER" id="PTHR30126">
    <property type="entry name" value="HTH-TYPE TRANSCRIPTIONAL REGULATOR"/>
    <property type="match status" value="1"/>
</dbReference>
<name>A0ABT6AQC8_9BURK</name>
<dbReference type="SUPFAM" id="SSF53850">
    <property type="entry name" value="Periplasmic binding protein-like II"/>
    <property type="match status" value="1"/>
</dbReference>
<evidence type="ECO:0000256" key="3">
    <source>
        <dbReference type="ARBA" id="ARBA00023125"/>
    </source>
</evidence>
<dbReference type="Pfam" id="PF00126">
    <property type="entry name" value="HTH_1"/>
    <property type="match status" value="1"/>
</dbReference>
<dbReference type="InterPro" id="IPR036390">
    <property type="entry name" value="WH_DNA-bd_sf"/>
</dbReference>
<dbReference type="Gene3D" id="3.40.190.10">
    <property type="entry name" value="Periplasmic binding protein-like II"/>
    <property type="match status" value="2"/>
</dbReference>
<dbReference type="Pfam" id="PF03466">
    <property type="entry name" value="LysR_substrate"/>
    <property type="match status" value="1"/>
</dbReference>
<comment type="similarity">
    <text evidence="1">Belongs to the LysR transcriptional regulatory family.</text>
</comment>
<feature type="domain" description="HTH lysR-type" evidence="5">
    <location>
        <begin position="1"/>
        <end position="59"/>
    </location>
</feature>
<dbReference type="CDD" id="cd05466">
    <property type="entry name" value="PBP2_LTTR_substrate"/>
    <property type="match status" value="1"/>
</dbReference>
<dbReference type="InterPro" id="IPR000847">
    <property type="entry name" value="LysR_HTH_N"/>
</dbReference>
<dbReference type="EMBL" id="JARJLM010000303">
    <property type="protein sequence ID" value="MDF3834797.1"/>
    <property type="molecule type" value="Genomic_DNA"/>
</dbReference>
<organism evidence="6 7">
    <name type="scientific">Cupriavidus basilensis</name>
    <dbReference type="NCBI Taxonomy" id="68895"/>
    <lineage>
        <taxon>Bacteria</taxon>
        <taxon>Pseudomonadati</taxon>
        <taxon>Pseudomonadota</taxon>
        <taxon>Betaproteobacteria</taxon>
        <taxon>Burkholderiales</taxon>
        <taxon>Burkholderiaceae</taxon>
        <taxon>Cupriavidus</taxon>
    </lineage>
</organism>
<keyword evidence="2" id="KW-0805">Transcription regulation</keyword>
<dbReference type="RefSeq" id="WP_276265768.1">
    <property type="nucleotide sequence ID" value="NZ_JARJLM010000303.1"/>
</dbReference>
<dbReference type="SUPFAM" id="SSF46785">
    <property type="entry name" value="Winged helix' DNA-binding domain"/>
    <property type="match status" value="1"/>
</dbReference>
<evidence type="ECO:0000256" key="4">
    <source>
        <dbReference type="ARBA" id="ARBA00023163"/>
    </source>
</evidence>
<sequence>MTTLKQLEALAAIAETGSMDAAARRLGVVHSAVSKQIKDFEDSFGYPLLDRSGRAVRLTVEGVEVLNRAKAVLSQRDLLLERFASKEVLSRKLRLGVTELTALTWLPRLLQAIQAEYPRVAIEPEVDLSVNLRQRLQAGQLDLAILPDAFAATGYVKDKLAEVHNDWVCAPGLMQGTSRIPVAKLGEYTLLTQGSLSGSGILIGEWLRRHGVVPKSTIPSNSIVALVGIAASGLGVAYLPQSVIRNFLEAGHLVQLNVTPRLPKIHYVTMIRSDLAMPFLRSVVELAKRTCDFEHAYPTGTAEHNNRTGA</sequence>
<reference evidence="6 7" key="1">
    <citation type="submission" date="2023-03" db="EMBL/GenBank/DDBJ databases">
        <title>Draft assemblies of triclosan tolerant bacteria isolated from returned activated sludge.</title>
        <authorList>
            <person name="Van Hamelsveld S."/>
        </authorList>
    </citation>
    <scope>NUCLEOTIDE SEQUENCE [LARGE SCALE GENOMIC DNA]</scope>
    <source>
        <strain evidence="6 7">GW210010_S58</strain>
    </source>
</reference>
<accession>A0ABT6AQC8</accession>
<proteinExistence type="inferred from homology"/>
<evidence type="ECO:0000313" key="7">
    <source>
        <dbReference type="Proteomes" id="UP001216674"/>
    </source>
</evidence>
<evidence type="ECO:0000259" key="5">
    <source>
        <dbReference type="PROSITE" id="PS50931"/>
    </source>
</evidence>
<evidence type="ECO:0000256" key="2">
    <source>
        <dbReference type="ARBA" id="ARBA00023015"/>
    </source>
</evidence>
<dbReference type="Proteomes" id="UP001216674">
    <property type="component" value="Unassembled WGS sequence"/>
</dbReference>
<keyword evidence="4" id="KW-0804">Transcription</keyword>
<dbReference type="InterPro" id="IPR036388">
    <property type="entry name" value="WH-like_DNA-bd_sf"/>
</dbReference>
<protein>
    <submittedName>
        <fullName evidence="6">LysR family transcriptional regulator</fullName>
    </submittedName>
</protein>
<keyword evidence="3" id="KW-0238">DNA-binding</keyword>